<dbReference type="Gene3D" id="3.30.450.80">
    <property type="entry name" value="Transcription factor LuxR-like, autoinducer-binding domain"/>
    <property type="match status" value="1"/>
</dbReference>
<evidence type="ECO:0000256" key="2">
    <source>
        <dbReference type="ARBA" id="ARBA00023125"/>
    </source>
</evidence>
<feature type="domain" description="HTH luxR-type" evidence="4">
    <location>
        <begin position="249"/>
        <end position="314"/>
    </location>
</feature>
<keyword evidence="3" id="KW-0804">Transcription</keyword>
<evidence type="ECO:0000259" key="4">
    <source>
        <dbReference type="PROSITE" id="PS50043"/>
    </source>
</evidence>
<evidence type="ECO:0000313" key="6">
    <source>
        <dbReference type="Proteomes" id="UP000707731"/>
    </source>
</evidence>
<comment type="caution">
    <text evidence="5">The sequence shown here is derived from an EMBL/GenBank/DDBJ whole genome shotgun (WGS) entry which is preliminary data.</text>
</comment>
<dbReference type="InterPro" id="IPR016032">
    <property type="entry name" value="Sig_transdc_resp-reg_C-effctor"/>
</dbReference>
<dbReference type="PRINTS" id="PR00038">
    <property type="entry name" value="HTHLUXR"/>
</dbReference>
<accession>A0ABS0DAD1</accession>
<dbReference type="Proteomes" id="UP000707731">
    <property type="component" value="Unassembled WGS sequence"/>
</dbReference>
<gene>
    <name evidence="5" type="ORF">IU449_12900</name>
</gene>
<dbReference type="Pfam" id="PF03472">
    <property type="entry name" value="Autoind_bind"/>
    <property type="match status" value="1"/>
</dbReference>
<dbReference type="SUPFAM" id="SSF46894">
    <property type="entry name" value="C-terminal effector domain of the bipartite response regulators"/>
    <property type="match status" value="1"/>
</dbReference>
<dbReference type="SMART" id="SM00421">
    <property type="entry name" value="HTH_LUXR"/>
    <property type="match status" value="1"/>
</dbReference>
<name>A0ABS0DAD1_9NOCA</name>
<dbReference type="InterPro" id="IPR036388">
    <property type="entry name" value="WH-like_DNA-bd_sf"/>
</dbReference>
<evidence type="ECO:0000256" key="1">
    <source>
        <dbReference type="ARBA" id="ARBA00023015"/>
    </source>
</evidence>
<keyword evidence="2" id="KW-0238">DNA-binding</keyword>
<reference evidence="5 6" key="1">
    <citation type="submission" date="2020-10" db="EMBL/GenBank/DDBJ databases">
        <title>Identification of Nocardia species via Next-generation sequencing and recognition of intraspecies genetic diversity.</title>
        <authorList>
            <person name="Li P."/>
            <person name="Li P."/>
            <person name="Lu B."/>
        </authorList>
    </citation>
    <scope>NUCLEOTIDE SEQUENCE [LARGE SCALE GENOMIC DNA]</scope>
    <source>
        <strain evidence="5 6">BJ06-0143</strain>
    </source>
</reference>
<dbReference type="InterPro" id="IPR005143">
    <property type="entry name" value="TF_LuxR_autoind-bd_dom"/>
</dbReference>
<dbReference type="InterPro" id="IPR036693">
    <property type="entry name" value="TF_LuxR_autoind-bd_dom_sf"/>
</dbReference>
<sequence length="341" mass="36593">MANSMRWWTRFAAEVRAAAHGDLPVDRPIRTARDGLGFDCAALVGRGTGGADRGQPVLVNIDYPRDVVEFITTTYARSCPGHSYALKHPVALRFIDLPFDFRSTRTYREALQPNGFHEGLTLPLAVDAGGAVRPGFVAMSSTHARPLDDDARLALTVLSSELAGLLDPGADTDDSPAELVAWVTGDSVDVRVGTLDGAVLSTTDLSRLARLVVTDGAVRTGLHQRGADGQWWRVRVVARSGAALVRIGRADVFGGLTARELDVVGLVARGWPNEQISEALGISVRTTRSHIESALNKIEAPNRTALARAAFEHDLDSFDALRCAAESTRFPSRSPASTDFG</sequence>
<protein>
    <submittedName>
        <fullName evidence="5">Autoinducer binding domain-containing protein</fullName>
    </submittedName>
</protein>
<evidence type="ECO:0000313" key="5">
    <source>
        <dbReference type="EMBL" id="MBF6355431.1"/>
    </source>
</evidence>
<dbReference type="EMBL" id="JADLQN010000001">
    <property type="protein sequence ID" value="MBF6355431.1"/>
    <property type="molecule type" value="Genomic_DNA"/>
</dbReference>
<dbReference type="RefSeq" id="WP_195002021.1">
    <property type="nucleotide sequence ID" value="NZ_JADLQN010000001.1"/>
</dbReference>
<dbReference type="InterPro" id="IPR000792">
    <property type="entry name" value="Tscrpt_reg_LuxR_C"/>
</dbReference>
<dbReference type="PANTHER" id="PTHR44688">
    <property type="entry name" value="DNA-BINDING TRANSCRIPTIONAL ACTIVATOR DEVR_DOSR"/>
    <property type="match status" value="1"/>
</dbReference>
<keyword evidence="6" id="KW-1185">Reference proteome</keyword>
<dbReference type="Gene3D" id="1.10.10.10">
    <property type="entry name" value="Winged helix-like DNA-binding domain superfamily/Winged helix DNA-binding domain"/>
    <property type="match status" value="1"/>
</dbReference>
<dbReference type="Pfam" id="PF00196">
    <property type="entry name" value="GerE"/>
    <property type="match status" value="1"/>
</dbReference>
<evidence type="ECO:0000256" key="3">
    <source>
        <dbReference type="ARBA" id="ARBA00023163"/>
    </source>
</evidence>
<proteinExistence type="predicted"/>
<organism evidence="5 6">
    <name type="scientific">Nocardia higoensis</name>
    <dbReference type="NCBI Taxonomy" id="228599"/>
    <lineage>
        <taxon>Bacteria</taxon>
        <taxon>Bacillati</taxon>
        <taxon>Actinomycetota</taxon>
        <taxon>Actinomycetes</taxon>
        <taxon>Mycobacteriales</taxon>
        <taxon>Nocardiaceae</taxon>
        <taxon>Nocardia</taxon>
    </lineage>
</organism>
<dbReference type="PROSITE" id="PS50043">
    <property type="entry name" value="HTH_LUXR_2"/>
    <property type="match status" value="1"/>
</dbReference>
<dbReference type="CDD" id="cd06170">
    <property type="entry name" value="LuxR_C_like"/>
    <property type="match status" value="1"/>
</dbReference>
<keyword evidence="1" id="KW-0805">Transcription regulation</keyword>
<dbReference type="PANTHER" id="PTHR44688:SF16">
    <property type="entry name" value="DNA-BINDING TRANSCRIPTIONAL ACTIVATOR DEVR_DOSR"/>
    <property type="match status" value="1"/>
</dbReference>